<sequence>MTQGRGREGSRLSIAGCGPPHGRRRRPRRNGLSALPRRRRHRLNDGSGRGRPRLLLAYARRAPARRAFGARRHPWRQPHSRLPLRRRLLGLLPGLDAPLDVLLLLGVRLADLLLQLPHPLLRRPQRLAPLQPSHVRVVTQLLPIHHRHVRAQRLRPHLAWP</sequence>
<accession>A0ACC3CCY3</accession>
<organism evidence="1 2">
    <name type="scientific">Pyropia yezoensis</name>
    <name type="common">Susabi-nori</name>
    <name type="synonym">Porphyra yezoensis</name>
    <dbReference type="NCBI Taxonomy" id="2788"/>
    <lineage>
        <taxon>Eukaryota</taxon>
        <taxon>Rhodophyta</taxon>
        <taxon>Bangiophyceae</taxon>
        <taxon>Bangiales</taxon>
        <taxon>Bangiaceae</taxon>
        <taxon>Pyropia</taxon>
    </lineage>
</organism>
<name>A0ACC3CCY3_PYRYE</name>
<evidence type="ECO:0000313" key="1">
    <source>
        <dbReference type="EMBL" id="KAK1867955.1"/>
    </source>
</evidence>
<protein>
    <submittedName>
        <fullName evidence="1">Uncharacterized protein</fullName>
    </submittedName>
</protein>
<proteinExistence type="predicted"/>
<evidence type="ECO:0000313" key="2">
    <source>
        <dbReference type="Proteomes" id="UP000798662"/>
    </source>
</evidence>
<comment type="caution">
    <text evidence="1">The sequence shown here is derived from an EMBL/GenBank/DDBJ whole genome shotgun (WGS) entry which is preliminary data.</text>
</comment>
<dbReference type="Proteomes" id="UP000798662">
    <property type="component" value="Chromosome 3"/>
</dbReference>
<reference evidence="1" key="1">
    <citation type="submission" date="2019-11" db="EMBL/GenBank/DDBJ databases">
        <title>Nori genome reveals adaptations in red seaweeds to the harsh intertidal environment.</title>
        <authorList>
            <person name="Wang D."/>
            <person name="Mao Y."/>
        </authorList>
    </citation>
    <scope>NUCLEOTIDE SEQUENCE</scope>
    <source>
        <tissue evidence="1">Gametophyte</tissue>
    </source>
</reference>
<dbReference type="EMBL" id="CM020620">
    <property type="protein sequence ID" value="KAK1867955.1"/>
    <property type="molecule type" value="Genomic_DNA"/>
</dbReference>
<keyword evidence="2" id="KW-1185">Reference proteome</keyword>
<gene>
    <name evidence="1" type="ORF">I4F81_010452</name>
</gene>